<evidence type="ECO:0000256" key="5">
    <source>
        <dbReference type="ARBA" id="ARBA00023136"/>
    </source>
</evidence>
<gene>
    <name evidence="10" type="primary">LOC123440405</name>
</gene>
<reference evidence="9" key="1">
    <citation type="journal article" date="2011" name="Plant Physiol.">
        <title>Comprehensive sequence analysis of 24,783 barley full-length cDNAs derived from 12 clone libraries.</title>
        <authorList>
            <person name="Matsumoto T."/>
            <person name="Tanaka T."/>
            <person name="Sakai H."/>
            <person name="Amano N."/>
            <person name="Kanamori H."/>
            <person name="Kurita K."/>
            <person name="Kikuta A."/>
            <person name="Kamiya K."/>
            <person name="Yamamoto M."/>
            <person name="Ikawa H."/>
            <person name="Fujii N."/>
            <person name="Hori K."/>
            <person name="Itoh T."/>
            <person name="Sato K."/>
        </authorList>
    </citation>
    <scope>NUCLEOTIDE SEQUENCE</scope>
    <source>
        <tissue evidence="9">Flower</tissue>
    </source>
</reference>
<dbReference type="Proteomes" id="UP000011116">
    <property type="component" value="Chromosome 3H"/>
</dbReference>
<evidence type="ECO:0000256" key="4">
    <source>
        <dbReference type="ARBA" id="ARBA00022989"/>
    </source>
</evidence>
<feature type="transmembrane region" description="Helical" evidence="6">
    <location>
        <begin position="145"/>
        <end position="163"/>
    </location>
</feature>
<feature type="domain" description="EamA" evidence="8">
    <location>
        <begin position="197"/>
        <end position="334"/>
    </location>
</feature>
<sequence>MDAAAVDKKKKLLLAEGLLLPASMVLVQAFTMGALILSKLALNVGMAPFVLLAYRNLIGAITVAPFAFYFEREMVKKVNLKVWGWISINALFGIVLAMGLHYYGLRATNAAYSVNFLNVIPVITFIIAVILRVERLKIGTCPGKMKVIGAAICVGGTMVISMYKGKLLHLWPTHLLKPQLQAAGAASSVPDHHNMLIGTLFLAGSCLSYAFWFIIQVRVSKEFPSKYFSTMLACVSGTVQAVVIGVMIDRRPMAWALKWNLQLLTVVYSGVFNTGFSFCLILWAVSRRGPTYPSMFNSLSLIITMVLDSVLLGTDLSVGSLLGAMLIIAGLYAFLWGKGKEVQEQGKQIGAAASEDESKGSGAAAGDGLDSVQVGKNEVRIRMEVSTHM</sequence>
<dbReference type="AlphaFoldDB" id="F2E9Y7"/>
<dbReference type="Gramene" id="HORVU.MOREX.r2.3HG0247130.1">
    <property type="protein sequence ID" value="HORVU.MOREX.r2.3HG0247130.1"/>
    <property type="gene ID" value="HORVU.MOREX.r2.3HG0247130"/>
</dbReference>
<reference evidence="10" key="3">
    <citation type="submission" date="2020-10" db="EMBL/GenBank/DDBJ databases">
        <authorList>
            <person name="Scholz U."/>
            <person name="Mascher M."/>
            <person name="Fiebig A."/>
        </authorList>
    </citation>
    <scope>NUCLEOTIDE SEQUENCE [LARGE SCALE GENOMIC DNA]</scope>
    <source>
        <strain evidence="10">cv. Morex</strain>
    </source>
</reference>
<proteinExistence type="evidence at transcript level"/>
<feature type="transmembrane region" description="Helical" evidence="6">
    <location>
        <begin position="110"/>
        <end position="133"/>
    </location>
</feature>
<reference evidence="11" key="2">
    <citation type="journal article" date="2012" name="Nature">
        <title>A physical, genetic and functional sequence assembly of the barley genome.</title>
        <authorList>
            <consortium name="The International Barley Genome Sequencing Consortium"/>
            <person name="Mayer K.F."/>
            <person name="Waugh R."/>
            <person name="Brown J.W."/>
            <person name="Schulman A."/>
            <person name="Langridge P."/>
            <person name="Platzer M."/>
            <person name="Fincher G.B."/>
            <person name="Muehlbauer G.J."/>
            <person name="Sato K."/>
            <person name="Close T.J."/>
            <person name="Wise R.P."/>
            <person name="Stein N."/>
        </authorList>
    </citation>
    <scope>NUCLEOTIDE SEQUENCE [LARGE SCALE GENOMIC DNA]</scope>
    <source>
        <strain evidence="11">cv. Morex</strain>
    </source>
</reference>
<dbReference type="Gramene" id="HORVU.MOREX.r3.3HG0296700.1">
    <property type="protein sequence ID" value="HORVU.MOREX.r3.3HG0296700.1"/>
    <property type="gene ID" value="HORVU.MOREX.r3.3HG0296700"/>
</dbReference>
<dbReference type="GeneID" id="123440405"/>
<comment type="similarity">
    <text evidence="2 6">Belongs to the drug/metabolite transporter (DMT) superfamily. Plant drug/metabolite exporter (P-DME) (TC 2.A.7.4) family.</text>
</comment>
<feature type="transmembrane region" description="Helical" evidence="6">
    <location>
        <begin position="318"/>
        <end position="337"/>
    </location>
</feature>
<evidence type="ECO:0000256" key="3">
    <source>
        <dbReference type="ARBA" id="ARBA00022692"/>
    </source>
</evidence>
<evidence type="ECO:0000259" key="8">
    <source>
        <dbReference type="Pfam" id="PF00892"/>
    </source>
</evidence>
<evidence type="ECO:0000256" key="7">
    <source>
        <dbReference type="SAM" id="MobiDB-lite"/>
    </source>
</evidence>
<feature type="transmembrane region" description="Helical" evidence="6">
    <location>
        <begin position="49"/>
        <end position="70"/>
    </location>
</feature>
<evidence type="ECO:0000313" key="10">
    <source>
        <dbReference type="EnsemblPlants" id="HORVU.MOREX.r3.3HG0296700.1"/>
    </source>
</evidence>
<keyword evidence="11" id="KW-1185">Reference proteome</keyword>
<evidence type="ECO:0000256" key="2">
    <source>
        <dbReference type="ARBA" id="ARBA00007635"/>
    </source>
</evidence>
<keyword evidence="5 6" id="KW-0472">Membrane</keyword>
<dbReference type="GO" id="GO:0022857">
    <property type="term" value="F:transmembrane transporter activity"/>
    <property type="evidence" value="ECO:0007669"/>
    <property type="project" value="InterPro"/>
</dbReference>
<feature type="transmembrane region" description="Helical" evidence="6">
    <location>
        <begin position="195"/>
        <end position="215"/>
    </location>
</feature>
<evidence type="ECO:0000313" key="11">
    <source>
        <dbReference type="Proteomes" id="UP000011116"/>
    </source>
</evidence>
<dbReference type="GO" id="GO:0005886">
    <property type="term" value="C:plasma membrane"/>
    <property type="evidence" value="ECO:0000318"/>
    <property type="project" value="GO_Central"/>
</dbReference>
<evidence type="ECO:0000256" key="1">
    <source>
        <dbReference type="ARBA" id="ARBA00004141"/>
    </source>
</evidence>
<dbReference type="PANTHER" id="PTHR31218">
    <property type="entry name" value="WAT1-RELATED PROTEIN"/>
    <property type="match status" value="1"/>
</dbReference>
<dbReference type="EMBL" id="AK372962">
    <property type="protein sequence ID" value="BAK04159.1"/>
    <property type="molecule type" value="mRNA"/>
</dbReference>
<protein>
    <recommendedName>
        <fullName evidence="6">WAT1-related protein</fullName>
    </recommendedName>
</protein>
<feature type="transmembrane region" description="Helical" evidence="6">
    <location>
        <begin position="260"/>
        <end position="283"/>
    </location>
</feature>
<dbReference type="EnsemblPlants" id="HORVU.MOREX.r3.3HG0296700.1">
    <property type="protein sequence ID" value="HORVU.MOREX.r3.3HG0296700.1"/>
    <property type="gene ID" value="HORVU.MOREX.r3.3HG0296700"/>
</dbReference>
<feature type="domain" description="EamA" evidence="8">
    <location>
        <begin position="24"/>
        <end position="161"/>
    </location>
</feature>
<feature type="transmembrane region" description="Helical" evidence="6">
    <location>
        <begin position="227"/>
        <end position="248"/>
    </location>
</feature>
<dbReference type="OrthoDB" id="670984at2759"/>
<name>F2E9Y7_HORVV</name>
<evidence type="ECO:0000256" key="6">
    <source>
        <dbReference type="RuleBase" id="RU363077"/>
    </source>
</evidence>
<feature type="transmembrane region" description="Helical" evidence="6">
    <location>
        <begin position="12"/>
        <end position="37"/>
    </location>
</feature>
<feature type="region of interest" description="Disordered" evidence="7">
    <location>
        <begin position="347"/>
        <end position="369"/>
    </location>
</feature>
<dbReference type="PaxDb" id="4513-MLOC_10313.1"/>
<organism evidence="9">
    <name type="scientific">Hordeum vulgare subsp. vulgare</name>
    <name type="common">Domesticated barley</name>
    <dbReference type="NCBI Taxonomy" id="112509"/>
    <lineage>
        <taxon>Eukaryota</taxon>
        <taxon>Viridiplantae</taxon>
        <taxon>Streptophyta</taxon>
        <taxon>Embryophyta</taxon>
        <taxon>Tracheophyta</taxon>
        <taxon>Spermatophyta</taxon>
        <taxon>Magnoliopsida</taxon>
        <taxon>Liliopsida</taxon>
        <taxon>Poales</taxon>
        <taxon>Poaceae</taxon>
        <taxon>BOP clade</taxon>
        <taxon>Pooideae</taxon>
        <taxon>Triticodae</taxon>
        <taxon>Triticeae</taxon>
        <taxon>Hordeinae</taxon>
        <taxon>Hordeum</taxon>
    </lineage>
</organism>
<dbReference type="SUPFAM" id="SSF103481">
    <property type="entry name" value="Multidrug resistance efflux transporter EmrE"/>
    <property type="match status" value="2"/>
</dbReference>
<keyword evidence="3 6" id="KW-0812">Transmembrane</keyword>
<reference evidence="10" key="4">
    <citation type="submission" date="2022-01" db="UniProtKB">
        <authorList>
            <consortium name="EnsemblPlants"/>
        </authorList>
    </citation>
    <scope>IDENTIFICATION</scope>
    <source>
        <strain evidence="10">subsp. vulgare</strain>
    </source>
</reference>
<dbReference type="HOGENOM" id="CLU_025359_3_1_1"/>
<keyword evidence="4 6" id="KW-1133">Transmembrane helix</keyword>
<feature type="transmembrane region" description="Helical" evidence="6">
    <location>
        <begin position="82"/>
        <end position="104"/>
    </location>
</feature>
<dbReference type="RefSeq" id="XP_044972911.1">
    <property type="nucleotide sequence ID" value="XM_045116976.1"/>
</dbReference>
<dbReference type="OMA" id="WSVWFWL"/>
<dbReference type="Pfam" id="PF00892">
    <property type="entry name" value="EamA"/>
    <property type="match status" value="2"/>
</dbReference>
<comment type="subcellular location">
    <subcellularLocation>
        <location evidence="1 6">Membrane</location>
        <topology evidence="1 6">Multi-pass membrane protein</topology>
    </subcellularLocation>
</comment>
<feature type="transmembrane region" description="Helical" evidence="6">
    <location>
        <begin position="295"/>
        <end position="312"/>
    </location>
</feature>
<accession>F2E9Y7</accession>
<evidence type="ECO:0000313" key="9">
    <source>
        <dbReference type="EMBL" id="BAK04159.1"/>
    </source>
</evidence>
<dbReference type="KEGG" id="hvg:123440405"/>
<dbReference type="eggNOG" id="ENOG502QSBZ">
    <property type="taxonomic scope" value="Eukaryota"/>
</dbReference>
<dbReference type="InterPro" id="IPR037185">
    <property type="entry name" value="EmrE-like"/>
</dbReference>
<dbReference type="InterPro" id="IPR030184">
    <property type="entry name" value="WAT1-related"/>
</dbReference>
<dbReference type="InterPro" id="IPR000620">
    <property type="entry name" value="EamA_dom"/>
</dbReference>